<dbReference type="Proteomes" id="UP000198977">
    <property type="component" value="Unassembled WGS sequence"/>
</dbReference>
<keyword evidence="2" id="KW-0378">Hydrolase</keyword>
<dbReference type="GO" id="GO:0004527">
    <property type="term" value="F:exonuclease activity"/>
    <property type="evidence" value="ECO:0007669"/>
    <property type="project" value="UniProtKB-KW"/>
</dbReference>
<feature type="domain" description="Calcineurin-like phosphoesterase" evidence="1">
    <location>
        <begin position="3"/>
        <end position="189"/>
    </location>
</feature>
<keyword evidence="2" id="KW-0269">Exonuclease</keyword>
<dbReference type="SUPFAM" id="SSF56300">
    <property type="entry name" value="Metallo-dependent phosphatases"/>
    <property type="match status" value="1"/>
</dbReference>
<organism evidence="2 3">
    <name type="scientific">Sulfitobacter brevis</name>
    <dbReference type="NCBI Taxonomy" id="74348"/>
    <lineage>
        <taxon>Bacteria</taxon>
        <taxon>Pseudomonadati</taxon>
        <taxon>Pseudomonadota</taxon>
        <taxon>Alphaproteobacteria</taxon>
        <taxon>Rhodobacterales</taxon>
        <taxon>Roseobacteraceae</taxon>
        <taxon>Sulfitobacter</taxon>
    </lineage>
</organism>
<dbReference type="Pfam" id="PF00149">
    <property type="entry name" value="Metallophos"/>
    <property type="match status" value="1"/>
</dbReference>
<dbReference type="Gene3D" id="3.60.21.10">
    <property type="match status" value="1"/>
</dbReference>
<dbReference type="InterPro" id="IPR050535">
    <property type="entry name" value="DNA_Repair-Maintenance_Comp"/>
</dbReference>
<gene>
    <name evidence="2" type="ORF">SAMN04488523_10298</name>
</gene>
<dbReference type="InterPro" id="IPR029052">
    <property type="entry name" value="Metallo-depent_PP-like"/>
</dbReference>
<proteinExistence type="predicted"/>
<accession>A0A1I1UIG9</accession>
<evidence type="ECO:0000313" key="2">
    <source>
        <dbReference type="EMBL" id="SFD69408.1"/>
    </source>
</evidence>
<evidence type="ECO:0000259" key="1">
    <source>
        <dbReference type="Pfam" id="PF00149"/>
    </source>
</evidence>
<keyword evidence="2" id="KW-0540">Nuclease</keyword>
<keyword evidence="3" id="KW-1185">Reference proteome</keyword>
<name>A0A1I1UIG9_9RHOB</name>
<protein>
    <submittedName>
        <fullName evidence="2">DNA repair exonuclease SbcCD nuclease subunit</fullName>
    </submittedName>
</protein>
<dbReference type="InterPro" id="IPR004843">
    <property type="entry name" value="Calcineurin-like_PHP"/>
</dbReference>
<dbReference type="PANTHER" id="PTHR30337">
    <property type="entry name" value="COMPONENT OF ATP-DEPENDENT DSDNA EXONUCLEASE"/>
    <property type="match status" value="1"/>
</dbReference>
<sequence length="314" mass="34815">MLTIDLMGDPHLAKSFVHGVPLHRRGEREEMVWQAFAVNLAATKADLHVCLGDLFDRAIVPYDAILRAADVYLHTAAEKPETQFIILRGNHDLLRDLERASAFDLFARLVASADNVTIVTDPVVVRNHLFVGYDPVTPLADRITEDHRGALAAFFHADTTGFGSNTNLIPLQKLASLGIDKVFNGHEHKATEFTRDGVDVTVFGSLQPFAHGEESDDTLYVTLPLAELNEAGDLQDKCVRILLAAGETVDQEIDCLQLTVKRVAEAAAEAEEVTLGEFDIEALFRRAFEDARVSDTLSNTMLQRFHDRRLSREA</sequence>
<dbReference type="AlphaFoldDB" id="A0A1I1UIG9"/>
<reference evidence="2 3" key="1">
    <citation type="submission" date="2016-10" db="EMBL/GenBank/DDBJ databases">
        <authorList>
            <person name="de Groot N.N."/>
        </authorList>
    </citation>
    <scope>NUCLEOTIDE SEQUENCE [LARGE SCALE GENOMIC DNA]</scope>
    <source>
        <strain evidence="2 3">DSM 11443</strain>
    </source>
</reference>
<dbReference type="EMBL" id="FOMW01000002">
    <property type="protein sequence ID" value="SFD69408.1"/>
    <property type="molecule type" value="Genomic_DNA"/>
</dbReference>
<dbReference type="STRING" id="74348.SAMN04488523_10298"/>
<evidence type="ECO:0000313" key="3">
    <source>
        <dbReference type="Proteomes" id="UP000198977"/>
    </source>
</evidence>